<reference evidence="3 4" key="1">
    <citation type="journal article" date="2019" name="Sci. Rep.">
        <title>Orb-weaving spider Araneus ventricosus genome elucidates the spidroin gene catalogue.</title>
        <authorList>
            <person name="Kono N."/>
            <person name="Nakamura H."/>
            <person name="Ohtoshi R."/>
            <person name="Moran D.A.P."/>
            <person name="Shinohara A."/>
            <person name="Yoshida Y."/>
            <person name="Fujiwara M."/>
            <person name="Mori M."/>
            <person name="Tomita M."/>
            <person name="Arakawa K."/>
        </authorList>
    </citation>
    <scope>NUCLEOTIDE SEQUENCE [LARGE SCALE GENOMIC DNA]</scope>
</reference>
<proteinExistence type="predicted"/>
<sequence length="114" mass="12254">MLSHKNENHRMGDGALSGKQGGGPVLKAEGVEVGGCMALSQGQESESAITVQLQFRPCYGRKPPDVMSMKERYAKVKATGGLLRSSKNWCACCDRIKSGKKSGSKLFKCKNCSL</sequence>
<accession>A0A4Y2WIB8</accession>
<evidence type="ECO:0000256" key="1">
    <source>
        <dbReference type="SAM" id="MobiDB-lite"/>
    </source>
</evidence>
<feature type="region of interest" description="Disordered" evidence="1">
    <location>
        <begin position="1"/>
        <end position="23"/>
    </location>
</feature>
<dbReference type="AlphaFoldDB" id="A0A4Y2WIB8"/>
<dbReference type="EMBL" id="BGPR01061250">
    <property type="protein sequence ID" value="GBO36959.1"/>
    <property type="molecule type" value="Genomic_DNA"/>
</dbReference>
<comment type="caution">
    <text evidence="3">The sequence shown here is derived from an EMBL/GenBank/DDBJ whole genome shotgun (WGS) entry which is preliminary data.</text>
</comment>
<evidence type="ECO:0000313" key="3">
    <source>
        <dbReference type="EMBL" id="GBO36959.1"/>
    </source>
</evidence>
<keyword evidence="4" id="KW-1185">Reference proteome</keyword>
<gene>
    <name evidence="2" type="ORF">AVEN_102262_1</name>
    <name evidence="3" type="ORF">AVEN_218232_1</name>
</gene>
<dbReference type="Proteomes" id="UP000499080">
    <property type="component" value="Unassembled WGS sequence"/>
</dbReference>
<feature type="compositionally biased region" description="Basic and acidic residues" evidence="1">
    <location>
        <begin position="1"/>
        <end position="12"/>
    </location>
</feature>
<protein>
    <submittedName>
        <fullName evidence="3">Uncharacterized protein</fullName>
    </submittedName>
</protein>
<evidence type="ECO:0000313" key="4">
    <source>
        <dbReference type="Proteomes" id="UP000499080"/>
    </source>
</evidence>
<organism evidence="3 4">
    <name type="scientific">Araneus ventricosus</name>
    <name type="common">Orbweaver spider</name>
    <name type="synonym">Epeira ventricosa</name>
    <dbReference type="NCBI Taxonomy" id="182803"/>
    <lineage>
        <taxon>Eukaryota</taxon>
        <taxon>Metazoa</taxon>
        <taxon>Ecdysozoa</taxon>
        <taxon>Arthropoda</taxon>
        <taxon>Chelicerata</taxon>
        <taxon>Arachnida</taxon>
        <taxon>Araneae</taxon>
        <taxon>Araneomorphae</taxon>
        <taxon>Entelegynae</taxon>
        <taxon>Araneoidea</taxon>
        <taxon>Araneidae</taxon>
        <taxon>Araneus</taxon>
    </lineage>
</organism>
<dbReference type="EMBL" id="BGPR01061180">
    <property type="protein sequence ID" value="GBO36907.1"/>
    <property type="molecule type" value="Genomic_DNA"/>
</dbReference>
<name>A0A4Y2WIB8_ARAVE</name>
<evidence type="ECO:0000313" key="2">
    <source>
        <dbReference type="EMBL" id="GBO36907.1"/>
    </source>
</evidence>